<dbReference type="EMBL" id="MZGJ01000012">
    <property type="protein sequence ID" value="OQX50969.1"/>
    <property type="molecule type" value="Genomic_DNA"/>
</dbReference>
<dbReference type="STRING" id="1968527.B5M47_02540"/>
<gene>
    <name evidence="1" type="ORF">B5M47_02540</name>
</gene>
<sequence>MDKYLFVEFKHGKVDPEAVINSGANKLMIAAYTKDPDPNLVEKARSAGLTIGLCSGAYREECAANPKSRQQIIRKIKHLVSLNPDEIWIDRLRFHGRWETKGEKVIYQVHEACRFCKNLNRADLITDYFFLVRNLIPASIKLGFFAVPFMAEVHPEYRKKLGFDYRRILKSVDMISPMLYHRMIGQPVSCISEYVQYLDGLGYRYIIPIIQVKDMPDNLPDGYSVDELKRAYQEAIKPPSSGVAFFTWDHAQERGKDEIVVALLRS</sequence>
<name>A0A1W9NY15_UNCC3</name>
<evidence type="ECO:0000313" key="2">
    <source>
        <dbReference type="Proteomes" id="UP000192520"/>
    </source>
</evidence>
<organism evidence="1 2">
    <name type="scientific">candidate division CPR3 bacterium 4484_211</name>
    <dbReference type="NCBI Taxonomy" id="1968527"/>
    <lineage>
        <taxon>Bacteria</taxon>
        <taxon>Bacteria division CPR3</taxon>
    </lineage>
</organism>
<accession>A0A1W9NY15</accession>
<reference evidence="2" key="1">
    <citation type="submission" date="2017-03" db="EMBL/GenBank/DDBJ databases">
        <title>Novel pathways for hydrocarbon cycling and metabolic interdependencies in hydrothermal sediment communities.</title>
        <authorList>
            <person name="Dombrowski N."/>
            <person name="Seitz K."/>
            <person name="Teske A."/>
            <person name="Baker B."/>
        </authorList>
    </citation>
    <scope>NUCLEOTIDE SEQUENCE [LARGE SCALE GENOMIC DNA]</scope>
</reference>
<proteinExistence type="predicted"/>
<protein>
    <submittedName>
        <fullName evidence="1">Uncharacterized protein</fullName>
    </submittedName>
</protein>
<comment type="caution">
    <text evidence="1">The sequence shown here is derived from an EMBL/GenBank/DDBJ whole genome shotgun (WGS) entry which is preliminary data.</text>
</comment>
<dbReference type="Proteomes" id="UP000192520">
    <property type="component" value="Unassembled WGS sequence"/>
</dbReference>
<dbReference type="AlphaFoldDB" id="A0A1W9NY15"/>
<evidence type="ECO:0000313" key="1">
    <source>
        <dbReference type="EMBL" id="OQX50969.1"/>
    </source>
</evidence>